<name>A0A553XMA1_9ACTN</name>
<feature type="non-terminal residue" evidence="2">
    <location>
        <position position="239"/>
    </location>
</feature>
<feature type="region of interest" description="Disordered" evidence="1">
    <location>
        <begin position="109"/>
        <end position="239"/>
    </location>
</feature>
<organism evidence="2 3">
    <name type="scientific">Streptomyces benahoarensis</name>
    <dbReference type="NCBI Taxonomy" id="2595054"/>
    <lineage>
        <taxon>Bacteria</taxon>
        <taxon>Bacillati</taxon>
        <taxon>Actinomycetota</taxon>
        <taxon>Actinomycetes</taxon>
        <taxon>Kitasatosporales</taxon>
        <taxon>Streptomycetaceae</taxon>
        <taxon>Streptomyces</taxon>
    </lineage>
</organism>
<comment type="caution">
    <text evidence="2">The sequence shown here is derived from an EMBL/GenBank/DDBJ whole genome shotgun (WGS) entry which is preliminary data.</text>
</comment>
<reference evidence="2 3" key="1">
    <citation type="submission" date="2019-07" db="EMBL/GenBank/DDBJ databases">
        <title>Draft genome for Streptomyces benahoarensis MZ03-48.</title>
        <authorList>
            <person name="Gonzalez-Pimentel J.L."/>
        </authorList>
    </citation>
    <scope>NUCLEOTIDE SEQUENCE [LARGE SCALE GENOMIC DNA]</scope>
    <source>
        <strain evidence="2 3">MZ03-48</strain>
    </source>
</reference>
<dbReference type="EMBL" id="VKLS01000822">
    <property type="protein sequence ID" value="TSB18114.1"/>
    <property type="molecule type" value="Genomic_DNA"/>
</dbReference>
<feature type="compositionally biased region" description="Low complexity" evidence="1">
    <location>
        <begin position="24"/>
        <end position="33"/>
    </location>
</feature>
<dbReference type="Proteomes" id="UP000320888">
    <property type="component" value="Unassembled WGS sequence"/>
</dbReference>
<feature type="region of interest" description="Disordered" evidence="1">
    <location>
        <begin position="1"/>
        <end position="37"/>
    </location>
</feature>
<evidence type="ECO:0000313" key="2">
    <source>
        <dbReference type="EMBL" id="TSB18114.1"/>
    </source>
</evidence>
<dbReference type="RefSeq" id="WP_143945587.1">
    <property type="nucleotide sequence ID" value="NZ_VKLS01000822.1"/>
</dbReference>
<evidence type="ECO:0000313" key="3">
    <source>
        <dbReference type="Proteomes" id="UP000320888"/>
    </source>
</evidence>
<sequence length="239" mass="23577">MRGDWPAWELRGHGSAAPSREGADGLPDGDGPLETADAAPSRLDLLEPWVSARLTFPDGARIDVLVTVEDDGITVEDLRADPPLPLSGLATLAHWIEGPLDDACRIATGRTRRPRPVPAPAADPSAAGGPYDGGARGSGGMSPAEGEPSAGGAVPSIGPGAGPSADRAPDPAAEPAAAQATDRVAESATGPAAAPTVEQATPPVAERAAEPTAATGSPAAPAEARTAATGSPAAPAEAR</sequence>
<dbReference type="AlphaFoldDB" id="A0A553XMA1"/>
<feature type="compositionally biased region" description="Gly residues" evidence="1">
    <location>
        <begin position="130"/>
        <end position="140"/>
    </location>
</feature>
<keyword evidence="3" id="KW-1185">Reference proteome</keyword>
<accession>A0A553XMA1</accession>
<dbReference type="Pfam" id="PF19720">
    <property type="entry name" value="DUF6214"/>
    <property type="match status" value="1"/>
</dbReference>
<evidence type="ECO:0000256" key="1">
    <source>
        <dbReference type="SAM" id="MobiDB-lite"/>
    </source>
</evidence>
<feature type="compositionally biased region" description="Low complexity" evidence="1">
    <location>
        <begin position="210"/>
        <end position="239"/>
    </location>
</feature>
<protein>
    <submittedName>
        <fullName evidence="2">Uncharacterized protein</fullName>
    </submittedName>
</protein>
<gene>
    <name evidence="2" type="ORF">FNZ23_29905</name>
</gene>
<dbReference type="InterPro" id="IPR046186">
    <property type="entry name" value="DUF6214"/>
</dbReference>
<proteinExistence type="predicted"/>
<feature type="compositionally biased region" description="Low complexity" evidence="1">
    <location>
        <begin position="162"/>
        <end position="182"/>
    </location>
</feature>